<accession>A0A6J5RFR0</accession>
<sequence length="224" mass="23859">MPTGTKGGYDKARETYAKEKDNGFFSGVGRSVDKTLNGIGTSIGNVFSGSGGSSDRSNGGFSSSQRPPARPEYLVTGTGKDAVYTNTRTGQTAAAPDYSPFSFKGLTSNDPGNYMRNREAAQRYNAMPQRESENRGYMNKDKGIAALVTPPVVTPPPVVDTPAPEAPPTPLYVPTMGYDFNQAVSNSPMGYGSAFAGLSQPAPNPFGGMNFMDIFSMYPDLRNM</sequence>
<name>A0A6J5RFR0_9CAUD</name>
<proteinExistence type="predicted"/>
<evidence type="ECO:0000256" key="1">
    <source>
        <dbReference type="SAM" id="MobiDB-lite"/>
    </source>
</evidence>
<protein>
    <submittedName>
        <fullName evidence="2">Uncharacterized protein</fullName>
    </submittedName>
</protein>
<feature type="compositionally biased region" description="Low complexity" evidence="1">
    <location>
        <begin position="53"/>
        <end position="64"/>
    </location>
</feature>
<feature type="region of interest" description="Disordered" evidence="1">
    <location>
        <begin position="38"/>
        <end position="78"/>
    </location>
</feature>
<feature type="compositionally biased region" description="Polar residues" evidence="1">
    <location>
        <begin position="38"/>
        <end position="47"/>
    </location>
</feature>
<reference evidence="2" key="1">
    <citation type="submission" date="2020-05" db="EMBL/GenBank/DDBJ databases">
        <authorList>
            <person name="Chiriac C."/>
            <person name="Salcher M."/>
            <person name="Ghai R."/>
            <person name="Kavagutti S V."/>
        </authorList>
    </citation>
    <scope>NUCLEOTIDE SEQUENCE</scope>
</reference>
<evidence type="ECO:0000313" key="2">
    <source>
        <dbReference type="EMBL" id="CAB4190514.1"/>
    </source>
</evidence>
<organism evidence="2">
    <name type="scientific">uncultured Caudovirales phage</name>
    <dbReference type="NCBI Taxonomy" id="2100421"/>
    <lineage>
        <taxon>Viruses</taxon>
        <taxon>Duplodnaviria</taxon>
        <taxon>Heunggongvirae</taxon>
        <taxon>Uroviricota</taxon>
        <taxon>Caudoviricetes</taxon>
        <taxon>Peduoviridae</taxon>
        <taxon>Maltschvirus</taxon>
        <taxon>Maltschvirus maltsch</taxon>
    </lineage>
</organism>
<gene>
    <name evidence="2" type="ORF">UFOVP1202_61</name>
</gene>
<dbReference type="EMBL" id="LR797147">
    <property type="protein sequence ID" value="CAB4190514.1"/>
    <property type="molecule type" value="Genomic_DNA"/>
</dbReference>